<dbReference type="Proteomes" id="UP000551616">
    <property type="component" value="Unassembled WGS sequence"/>
</dbReference>
<comment type="caution">
    <text evidence="4">The sequence shown here is derived from an EMBL/GenBank/DDBJ whole genome shotgun (WGS) entry which is preliminary data.</text>
</comment>
<dbReference type="Pfam" id="PF02369">
    <property type="entry name" value="Big_1"/>
    <property type="match status" value="1"/>
</dbReference>
<evidence type="ECO:0000313" key="5">
    <source>
        <dbReference type="Proteomes" id="UP000551616"/>
    </source>
</evidence>
<dbReference type="SUPFAM" id="SSF49373">
    <property type="entry name" value="Invasin/intimin cell-adhesion fragments"/>
    <property type="match status" value="1"/>
</dbReference>
<evidence type="ECO:0000256" key="2">
    <source>
        <dbReference type="SAM" id="SignalP"/>
    </source>
</evidence>
<feature type="signal peptide" evidence="2">
    <location>
        <begin position="1"/>
        <end position="16"/>
    </location>
</feature>
<proteinExistence type="inferred from homology"/>
<organism evidence="4 5">
    <name type="scientific">Bremerella alba</name>
    <dbReference type="NCBI Taxonomy" id="980252"/>
    <lineage>
        <taxon>Bacteria</taxon>
        <taxon>Pseudomonadati</taxon>
        <taxon>Planctomycetota</taxon>
        <taxon>Planctomycetia</taxon>
        <taxon>Pirellulales</taxon>
        <taxon>Pirellulaceae</taxon>
        <taxon>Bremerella</taxon>
    </lineage>
</organism>
<dbReference type="SUPFAM" id="SSF49265">
    <property type="entry name" value="Fibronectin type III"/>
    <property type="match status" value="1"/>
</dbReference>
<keyword evidence="5" id="KW-1185">Reference proteome</keyword>
<keyword evidence="2" id="KW-0732">Signal</keyword>
<reference evidence="4 5" key="1">
    <citation type="submission" date="2020-05" db="EMBL/GenBank/DDBJ databases">
        <title>Bremerella alba sp. nov., a novel planctomycete isolated from the surface of the macroalga Fucus spiralis.</title>
        <authorList>
            <person name="Godinho O."/>
            <person name="Botelho R."/>
            <person name="Albuquerque L."/>
            <person name="Wiegand S."/>
            <person name="Da Costa M.S."/>
            <person name="Lobo-Da-Cunha A."/>
            <person name="Jogler C."/>
            <person name="Lage O.M."/>
        </authorList>
    </citation>
    <scope>NUCLEOTIDE SEQUENCE [LARGE SCALE GENOMIC DNA]</scope>
    <source>
        <strain evidence="4 5">FF15</strain>
    </source>
</reference>
<dbReference type="Gene3D" id="2.60.40.10">
    <property type="entry name" value="Immunoglobulins"/>
    <property type="match status" value="2"/>
</dbReference>
<evidence type="ECO:0000313" key="4">
    <source>
        <dbReference type="EMBL" id="MBA2116148.1"/>
    </source>
</evidence>
<dbReference type="InterPro" id="IPR013783">
    <property type="entry name" value="Ig-like_fold"/>
</dbReference>
<name>A0A7V8V721_9BACT</name>
<dbReference type="InterPro" id="IPR013320">
    <property type="entry name" value="ConA-like_dom_sf"/>
</dbReference>
<dbReference type="Pfam" id="PF13385">
    <property type="entry name" value="Laminin_G_3"/>
    <property type="match status" value="1"/>
</dbReference>
<gene>
    <name evidence="4" type="ORF">HOV93_33370</name>
</gene>
<dbReference type="Gene3D" id="3.20.20.140">
    <property type="entry name" value="Metal-dependent hydrolases"/>
    <property type="match status" value="1"/>
</dbReference>
<dbReference type="InterPro" id="IPR003961">
    <property type="entry name" value="FN3_dom"/>
</dbReference>
<dbReference type="SUPFAM" id="SSF89550">
    <property type="entry name" value="PHP domain-like"/>
    <property type="match status" value="1"/>
</dbReference>
<evidence type="ECO:0000256" key="1">
    <source>
        <dbReference type="ARBA" id="ARBA00010116"/>
    </source>
</evidence>
<feature type="chain" id="PRO_5031522682" description="Fibronectin type-III domain-containing protein" evidence="2">
    <location>
        <begin position="17"/>
        <end position="745"/>
    </location>
</feature>
<dbReference type="InterPro" id="IPR036116">
    <property type="entry name" value="FN3_sf"/>
</dbReference>
<accession>A0A7V8V721</accession>
<dbReference type="NCBIfam" id="NF038032">
    <property type="entry name" value="CehA_McbA_metalo"/>
    <property type="match status" value="1"/>
</dbReference>
<feature type="domain" description="Fibronectin type-III" evidence="3">
    <location>
        <begin position="352"/>
        <end position="446"/>
    </location>
</feature>
<dbReference type="SUPFAM" id="SSF49899">
    <property type="entry name" value="Concanavalin A-like lectins/glucanases"/>
    <property type="match status" value="1"/>
</dbReference>
<sequence>MIFFVWLLMAAGGASAQASVSQLNSFISCKPFAAKSDGKQACIVIVAVRNADGTIAKGKTVSLQSSRSDHDVIEPSEAVTDERGITHFEVRSSQSGTSTITAICDGVEIERGILLDGAVGIYTFDGIETDNIVRDLSLQENHGKLFGGPELVPGKTGQAIFLDGHSQHVEIPNAPSMSGADGSYIEAWVRADTDVNDRELQIIAQKSYAHRGDYALALNKGRIVYHYRSAQRPKDQLEEALSLARVVQPETWRHTVGFWEGSDIEERVRHHGYVRGYVSGETFDPQPKSQQVEGIWMGRKEGQPFSIGRSGDDSSHFHGTIDEVRVYNRALYDEEMRRNYSGDTTITFGLEPPSDFQADDQTLPECVVLAWDLCGPEVTTYEIYRSDHSDVTITPENLLIVVPHGRDHFRDYNVRFDSSYHYRILAKSFTNASLASEVVSATPFPAAKEEKWYLGDGHFHTFTHDVIAEDFTPELTLAEAKKLEFDFVLVTEHNSLGSYFRAEDQATEDFIVFGNGQEISDGGKHRTGAFLRHFIPTANQSVQEQNAMALSMGAEVGPNHSEYREGPNNITLFELVNDRDWYSFDTWDNQYLKKGIPVIAKGGSDAHGRWSVKRGIRWCVWAERHSYMAIKEAIQKGRTLAVDGKGLLCMLRVNEAMIGDRLQITSGTPLEIKIDATADEGAITEVKLIKYGEVIKTWEPNTSQFKTTWNDKDFDGQSTYYRLEVESEELELKAVSSAIFVVEPS</sequence>
<dbReference type="InterPro" id="IPR008964">
    <property type="entry name" value="Invasin/intimin_cell_adhesion"/>
</dbReference>
<dbReference type="InterPro" id="IPR003344">
    <property type="entry name" value="Big_1_dom"/>
</dbReference>
<evidence type="ECO:0000259" key="3">
    <source>
        <dbReference type="PROSITE" id="PS50853"/>
    </source>
</evidence>
<protein>
    <recommendedName>
        <fullName evidence="3">Fibronectin type-III domain-containing protein</fullName>
    </recommendedName>
</protein>
<dbReference type="PROSITE" id="PS50853">
    <property type="entry name" value="FN3"/>
    <property type="match status" value="1"/>
</dbReference>
<dbReference type="AlphaFoldDB" id="A0A7V8V721"/>
<comment type="similarity">
    <text evidence="1">Belongs to the intimin/invasin family.</text>
</comment>
<dbReference type="InterPro" id="IPR016195">
    <property type="entry name" value="Pol/histidinol_Pase-like"/>
</dbReference>
<dbReference type="EMBL" id="JABRWO010000009">
    <property type="protein sequence ID" value="MBA2116148.1"/>
    <property type="molecule type" value="Genomic_DNA"/>
</dbReference>
<dbReference type="Gene3D" id="2.60.120.200">
    <property type="match status" value="1"/>
</dbReference>